<organism evidence="1 2">
    <name type="scientific">Serratia quinivorans</name>
    <dbReference type="NCBI Taxonomy" id="137545"/>
    <lineage>
        <taxon>Bacteria</taxon>
        <taxon>Pseudomonadati</taxon>
        <taxon>Pseudomonadota</taxon>
        <taxon>Gammaproteobacteria</taxon>
        <taxon>Enterobacterales</taxon>
        <taxon>Yersiniaceae</taxon>
        <taxon>Serratia</taxon>
    </lineage>
</organism>
<evidence type="ECO:0000313" key="1">
    <source>
        <dbReference type="EMBL" id="MEX3172702.1"/>
    </source>
</evidence>
<dbReference type="RefSeq" id="WP_368453578.1">
    <property type="nucleotide sequence ID" value="NZ_JBFQXQ010000001.1"/>
</dbReference>
<sequence length="141" mass="15159">MYSNPVGTNTGNDFSSASAYLSANGVTTWKTTATLSKVPNAQYQLVFSCSLQALPADVNGVLLPYTLNALQSIVNAGAMAVVITLTVFGDATQLFDPTTGVYGPLGEVDEIAYDPKYTLNYWWKPTDANVLALQERLAEVR</sequence>
<proteinExistence type="predicted"/>
<accession>A0ABV3UI86</accession>
<reference evidence="1 2" key="1">
    <citation type="submission" date="2024-07" db="EMBL/GenBank/DDBJ databases">
        <title>Genomes of novel Serratia strains from suburban soil.</title>
        <authorList>
            <person name="Markert E.X."/>
            <person name="Severe K."/>
            <person name="Severe L."/>
            <person name="Twing K.I."/>
            <person name="Ward L.M."/>
        </authorList>
    </citation>
    <scope>NUCLEOTIDE SEQUENCE [LARGE SCALE GENOMIC DNA]</scope>
    <source>
        <strain evidence="1 2">3C-UT</strain>
    </source>
</reference>
<comment type="caution">
    <text evidence="1">The sequence shown here is derived from an EMBL/GenBank/DDBJ whole genome shotgun (WGS) entry which is preliminary data.</text>
</comment>
<dbReference type="EMBL" id="JBFQXQ010000001">
    <property type="protein sequence ID" value="MEX3172702.1"/>
    <property type="molecule type" value="Genomic_DNA"/>
</dbReference>
<dbReference type="Proteomes" id="UP001558101">
    <property type="component" value="Unassembled WGS sequence"/>
</dbReference>
<name>A0ABV3UI86_9GAMM</name>
<gene>
    <name evidence="1" type="ORF">AB4M04_11465</name>
</gene>
<protein>
    <submittedName>
        <fullName evidence="1">Uncharacterized protein</fullName>
    </submittedName>
</protein>
<keyword evidence="2" id="KW-1185">Reference proteome</keyword>
<evidence type="ECO:0000313" key="2">
    <source>
        <dbReference type="Proteomes" id="UP001558101"/>
    </source>
</evidence>